<evidence type="ECO:0000259" key="5">
    <source>
        <dbReference type="PROSITE" id="PS50983"/>
    </source>
</evidence>
<reference evidence="6 7" key="1">
    <citation type="submission" date="2017-12" db="EMBL/GenBank/DDBJ databases">
        <title>Corynebacterium mastitidis 16-1433 Genome.</title>
        <authorList>
            <person name="Gulvik C.A."/>
        </authorList>
    </citation>
    <scope>NUCLEOTIDE SEQUENCE [LARGE SCALE GENOMIC DNA]</scope>
    <source>
        <strain evidence="6 7">16-1433</strain>
    </source>
</reference>
<dbReference type="Pfam" id="PF01497">
    <property type="entry name" value="Peripla_BP_2"/>
    <property type="match status" value="1"/>
</dbReference>
<dbReference type="PROSITE" id="PS50983">
    <property type="entry name" value="FE_B12_PBP"/>
    <property type="match status" value="1"/>
</dbReference>
<dbReference type="GO" id="GO:0030288">
    <property type="term" value="C:outer membrane-bounded periplasmic space"/>
    <property type="evidence" value="ECO:0007669"/>
    <property type="project" value="TreeGrafter"/>
</dbReference>
<evidence type="ECO:0000313" key="6">
    <source>
        <dbReference type="EMBL" id="PKF68629.1"/>
    </source>
</evidence>
<dbReference type="InterPro" id="IPR002491">
    <property type="entry name" value="ABC_transptr_periplasmic_BD"/>
</dbReference>
<protein>
    <submittedName>
        <fullName evidence="6">Iron siderophore-binding protein</fullName>
    </submittedName>
</protein>
<dbReference type="CDD" id="cd01146">
    <property type="entry name" value="FhuD"/>
    <property type="match status" value="1"/>
</dbReference>
<evidence type="ECO:0000256" key="1">
    <source>
        <dbReference type="ARBA" id="ARBA00004196"/>
    </source>
</evidence>
<dbReference type="PROSITE" id="PS51257">
    <property type="entry name" value="PROKAR_LIPOPROTEIN"/>
    <property type="match status" value="1"/>
</dbReference>
<comment type="caution">
    <text evidence="6">The sequence shown here is derived from an EMBL/GenBank/DDBJ whole genome shotgun (WGS) entry which is preliminary data.</text>
</comment>
<dbReference type="OrthoDB" id="1846031at2"/>
<comment type="similarity">
    <text evidence="2">Belongs to the bacterial solute-binding protein 8 family.</text>
</comment>
<proteinExistence type="inferred from homology"/>
<dbReference type="SUPFAM" id="SSF53807">
    <property type="entry name" value="Helical backbone' metal receptor"/>
    <property type="match status" value="1"/>
</dbReference>
<dbReference type="RefSeq" id="WP_101173705.1">
    <property type="nucleotide sequence ID" value="NZ_JAKRKB010000005.1"/>
</dbReference>
<evidence type="ECO:0000256" key="4">
    <source>
        <dbReference type="ARBA" id="ARBA00022729"/>
    </source>
</evidence>
<dbReference type="Proteomes" id="UP000233249">
    <property type="component" value="Unassembled WGS sequence"/>
</dbReference>
<dbReference type="PANTHER" id="PTHR30532">
    <property type="entry name" value="IRON III DICITRATE-BINDING PERIPLASMIC PROTEIN"/>
    <property type="match status" value="1"/>
</dbReference>
<organism evidence="6 7">
    <name type="scientific">Corynebacterium mastitidis</name>
    <dbReference type="NCBI Taxonomy" id="161890"/>
    <lineage>
        <taxon>Bacteria</taxon>
        <taxon>Bacillati</taxon>
        <taxon>Actinomycetota</taxon>
        <taxon>Actinomycetes</taxon>
        <taxon>Mycobacteriales</taxon>
        <taxon>Corynebacteriaceae</taxon>
        <taxon>Corynebacterium</taxon>
    </lineage>
</organism>
<feature type="domain" description="Fe/B12 periplasmic-binding" evidence="5">
    <location>
        <begin position="44"/>
        <end position="315"/>
    </location>
</feature>
<sequence length="315" mass="33521">MALPRRPLRSLGAVLVASTLVVTGCSRATEDSPESGSASGDSSRVAALGLGDADTLLALGITPVAVAPFGAQGEVDPSGVGPWAADLLGDATPTPIYNTSSGFSAEIIEQVTAVNPTRIIAVNTAVDGQARESLNKIAPTTVKPEGATDWQIPWEDQVSTIAQAVDKADEGEDLIEETERAFGEFQKKHPEVQGKTAAVVLPYSGKISLYTSSDGRGQFVEDMGFDIPASLEGEGGSFYREVAPENYADLNQVDYIFVLDYQGSAEELKNDSTFKNLDAVREGRVRYLDEQTGLAMSMPNPVTIPWAMDKFSEQL</sequence>
<dbReference type="AlphaFoldDB" id="A0A2N0X7G6"/>
<keyword evidence="4" id="KW-0732">Signal</keyword>
<dbReference type="InterPro" id="IPR051313">
    <property type="entry name" value="Bact_iron-sidero_bind"/>
</dbReference>
<accession>A0A2N0X7G6</accession>
<dbReference type="GO" id="GO:1901678">
    <property type="term" value="P:iron coordination entity transport"/>
    <property type="evidence" value="ECO:0007669"/>
    <property type="project" value="UniProtKB-ARBA"/>
</dbReference>
<dbReference type="PANTHER" id="PTHR30532:SF24">
    <property type="entry name" value="FERRIC ENTEROBACTIN-BINDING PERIPLASMIC PROTEIN FEPB"/>
    <property type="match status" value="1"/>
</dbReference>
<keyword evidence="3" id="KW-0813">Transport</keyword>
<dbReference type="Gene3D" id="3.40.50.1980">
    <property type="entry name" value="Nitrogenase molybdenum iron protein domain"/>
    <property type="match status" value="2"/>
</dbReference>
<name>A0A2N0X7G6_9CORY</name>
<evidence type="ECO:0000313" key="7">
    <source>
        <dbReference type="Proteomes" id="UP000233249"/>
    </source>
</evidence>
<dbReference type="EMBL" id="PJAF01000015">
    <property type="protein sequence ID" value="PKF68629.1"/>
    <property type="molecule type" value="Genomic_DNA"/>
</dbReference>
<evidence type="ECO:0000256" key="2">
    <source>
        <dbReference type="ARBA" id="ARBA00008814"/>
    </source>
</evidence>
<evidence type="ECO:0000256" key="3">
    <source>
        <dbReference type="ARBA" id="ARBA00022448"/>
    </source>
</evidence>
<comment type="subcellular location">
    <subcellularLocation>
        <location evidence="1">Cell envelope</location>
    </subcellularLocation>
</comment>
<gene>
    <name evidence="6" type="ORF">CXB45_06395</name>
</gene>
<dbReference type="STRING" id="1121365.GCA_000375365_02155"/>